<evidence type="ECO:0000313" key="2">
    <source>
        <dbReference type="Proteomes" id="UP000054321"/>
    </source>
</evidence>
<dbReference type="AlphaFoldDB" id="A0A0C3CVH2"/>
<evidence type="ECO:0000313" key="1">
    <source>
        <dbReference type="EMBL" id="KIM93687.1"/>
    </source>
</evidence>
<keyword evidence="2" id="KW-1185">Reference proteome</keyword>
<dbReference type="HOGENOM" id="CLU_3038000_0_0_1"/>
<sequence>SLATVIRIQYIHELDKTQEFLYYNALVSILSTVEPGIGITASSLACTKPPFRDFF</sequence>
<dbReference type="EMBL" id="KN832893">
    <property type="protein sequence ID" value="KIM93687.1"/>
    <property type="molecule type" value="Genomic_DNA"/>
</dbReference>
<accession>A0A0C3CVH2</accession>
<dbReference type="OrthoDB" id="4682787at2759"/>
<feature type="non-terminal residue" evidence="1">
    <location>
        <position position="1"/>
    </location>
</feature>
<dbReference type="InParanoid" id="A0A0C3CVH2"/>
<proteinExistence type="predicted"/>
<reference evidence="2" key="2">
    <citation type="submission" date="2015-01" db="EMBL/GenBank/DDBJ databases">
        <title>Evolutionary Origins and Diversification of the Mycorrhizal Mutualists.</title>
        <authorList>
            <consortium name="DOE Joint Genome Institute"/>
            <consortium name="Mycorrhizal Genomics Consortium"/>
            <person name="Kohler A."/>
            <person name="Kuo A."/>
            <person name="Nagy L.G."/>
            <person name="Floudas D."/>
            <person name="Copeland A."/>
            <person name="Barry K.W."/>
            <person name="Cichocki N."/>
            <person name="Veneault-Fourrey C."/>
            <person name="LaButti K."/>
            <person name="Lindquist E.A."/>
            <person name="Lipzen A."/>
            <person name="Lundell T."/>
            <person name="Morin E."/>
            <person name="Murat C."/>
            <person name="Riley R."/>
            <person name="Ohm R."/>
            <person name="Sun H."/>
            <person name="Tunlid A."/>
            <person name="Henrissat B."/>
            <person name="Grigoriev I.V."/>
            <person name="Hibbett D.S."/>
            <person name="Martin F."/>
        </authorList>
    </citation>
    <scope>NUCLEOTIDE SEQUENCE [LARGE SCALE GENOMIC DNA]</scope>
    <source>
        <strain evidence="2">Zn</strain>
    </source>
</reference>
<gene>
    <name evidence="1" type="ORF">OIDMADRAFT_80172</name>
</gene>
<name>A0A0C3CVH2_OIDMZ</name>
<reference evidence="1 2" key="1">
    <citation type="submission" date="2014-04" db="EMBL/GenBank/DDBJ databases">
        <authorList>
            <consortium name="DOE Joint Genome Institute"/>
            <person name="Kuo A."/>
            <person name="Martino E."/>
            <person name="Perotto S."/>
            <person name="Kohler A."/>
            <person name="Nagy L.G."/>
            <person name="Floudas D."/>
            <person name="Copeland A."/>
            <person name="Barry K.W."/>
            <person name="Cichocki N."/>
            <person name="Veneault-Fourrey C."/>
            <person name="LaButti K."/>
            <person name="Lindquist E.A."/>
            <person name="Lipzen A."/>
            <person name="Lundell T."/>
            <person name="Morin E."/>
            <person name="Murat C."/>
            <person name="Sun H."/>
            <person name="Tunlid A."/>
            <person name="Henrissat B."/>
            <person name="Grigoriev I.V."/>
            <person name="Hibbett D.S."/>
            <person name="Martin F."/>
            <person name="Nordberg H.P."/>
            <person name="Cantor M.N."/>
            <person name="Hua S.X."/>
        </authorList>
    </citation>
    <scope>NUCLEOTIDE SEQUENCE [LARGE SCALE GENOMIC DNA]</scope>
    <source>
        <strain evidence="1 2">Zn</strain>
    </source>
</reference>
<feature type="non-terminal residue" evidence="1">
    <location>
        <position position="55"/>
    </location>
</feature>
<protein>
    <submittedName>
        <fullName evidence="1">Uncharacterized protein</fullName>
    </submittedName>
</protein>
<organism evidence="1 2">
    <name type="scientific">Oidiodendron maius (strain Zn)</name>
    <dbReference type="NCBI Taxonomy" id="913774"/>
    <lineage>
        <taxon>Eukaryota</taxon>
        <taxon>Fungi</taxon>
        <taxon>Dikarya</taxon>
        <taxon>Ascomycota</taxon>
        <taxon>Pezizomycotina</taxon>
        <taxon>Leotiomycetes</taxon>
        <taxon>Leotiomycetes incertae sedis</taxon>
        <taxon>Myxotrichaceae</taxon>
        <taxon>Oidiodendron</taxon>
    </lineage>
</organism>
<dbReference type="Proteomes" id="UP000054321">
    <property type="component" value="Unassembled WGS sequence"/>
</dbReference>